<dbReference type="RefSeq" id="XP_001552137.1">
    <property type="nucleotide sequence ID" value="XM_001552087.2"/>
</dbReference>
<gene>
    <name evidence="3" type="ORF">BCIN_07g05420</name>
</gene>
<reference evidence="3 4" key="2">
    <citation type="journal article" date="2012" name="Eukaryot. Cell">
        <title>Genome update of Botrytis cinerea strains B05.10 and T4.</title>
        <authorList>
            <person name="Staats M."/>
            <person name="van Kan J.A."/>
        </authorList>
    </citation>
    <scope>NUCLEOTIDE SEQUENCE [LARGE SCALE GENOMIC DNA]</scope>
    <source>
        <strain evidence="3 4">B05.10</strain>
    </source>
</reference>
<dbReference type="OMA" id="YFYRCFS"/>
<accession>A0A384JN48</accession>
<dbReference type="Proteomes" id="UP000001798">
    <property type="component" value="Chromosome 7"/>
</dbReference>
<dbReference type="KEGG" id="bfu:BCIN_07g05420"/>
<feature type="coiled-coil region" evidence="1">
    <location>
        <begin position="289"/>
        <end position="316"/>
    </location>
</feature>
<dbReference type="Pfam" id="PF24494">
    <property type="entry name" value="DUF7587"/>
    <property type="match status" value="1"/>
</dbReference>
<dbReference type="GeneID" id="5432657"/>
<evidence type="ECO:0000259" key="2">
    <source>
        <dbReference type="Pfam" id="PF24494"/>
    </source>
</evidence>
<dbReference type="InterPro" id="IPR056009">
    <property type="entry name" value="DUF7587"/>
</dbReference>
<reference evidence="3 4" key="1">
    <citation type="journal article" date="2011" name="PLoS Genet.">
        <title>Genomic analysis of the necrotrophic fungal pathogens Sclerotinia sclerotiorum and Botrytis cinerea.</title>
        <authorList>
            <person name="Amselem J."/>
            <person name="Cuomo C.A."/>
            <person name="van Kan J.A."/>
            <person name="Viaud M."/>
            <person name="Benito E.P."/>
            <person name="Couloux A."/>
            <person name="Coutinho P.M."/>
            <person name="de Vries R.P."/>
            <person name="Dyer P.S."/>
            <person name="Fillinger S."/>
            <person name="Fournier E."/>
            <person name="Gout L."/>
            <person name="Hahn M."/>
            <person name="Kohn L."/>
            <person name="Lapalu N."/>
            <person name="Plummer K.M."/>
            <person name="Pradier J.M."/>
            <person name="Quevillon E."/>
            <person name="Sharon A."/>
            <person name="Simon A."/>
            <person name="ten Have A."/>
            <person name="Tudzynski B."/>
            <person name="Tudzynski P."/>
            <person name="Wincker P."/>
            <person name="Andrew M."/>
            <person name="Anthouard V."/>
            <person name="Beever R.E."/>
            <person name="Beffa R."/>
            <person name="Benoit I."/>
            <person name="Bouzid O."/>
            <person name="Brault B."/>
            <person name="Chen Z."/>
            <person name="Choquer M."/>
            <person name="Collemare J."/>
            <person name="Cotton P."/>
            <person name="Danchin E.G."/>
            <person name="Da Silva C."/>
            <person name="Gautier A."/>
            <person name="Giraud C."/>
            <person name="Giraud T."/>
            <person name="Gonzalez C."/>
            <person name="Grossetete S."/>
            <person name="Guldener U."/>
            <person name="Henrissat B."/>
            <person name="Howlett B.J."/>
            <person name="Kodira C."/>
            <person name="Kretschmer M."/>
            <person name="Lappartient A."/>
            <person name="Leroch M."/>
            <person name="Levis C."/>
            <person name="Mauceli E."/>
            <person name="Neuveglise C."/>
            <person name="Oeser B."/>
            <person name="Pearson M."/>
            <person name="Poulain J."/>
            <person name="Poussereau N."/>
            <person name="Quesneville H."/>
            <person name="Rascle C."/>
            <person name="Schumacher J."/>
            <person name="Segurens B."/>
            <person name="Sexton A."/>
            <person name="Silva E."/>
            <person name="Sirven C."/>
            <person name="Soanes D.M."/>
            <person name="Talbot N.J."/>
            <person name="Templeton M."/>
            <person name="Yandava C."/>
            <person name="Yarden O."/>
            <person name="Zeng Q."/>
            <person name="Rollins J.A."/>
            <person name="Lebrun M.H."/>
            <person name="Dickman M."/>
        </authorList>
    </citation>
    <scope>NUCLEOTIDE SEQUENCE [LARGE SCALE GENOMIC DNA]</scope>
    <source>
        <strain evidence="3 4">B05.10</strain>
    </source>
</reference>
<organism evidence="3 4">
    <name type="scientific">Botryotinia fuckeliana (strain B05.10)</name>
    <name type="common">Noble rot fungus</name>
    <name type="synonym">Botrytis cinerea</name>
    <dbReference type="NCBI Taxonomy" id="332648"/>
    <lineage>
        <taxon>Eukaryota</taxon>
        <taxon>Fungi</taxon>
        <taxon>Dikarya</taxon>
        <taxon>Ascomycota</taxon>
        <taxon>Pezizomycotina</taxon>
        <taxon>Leotiomycetes</taxon>
        <taxon>Helotiales</taxon>
        <taxon>Sclerotiniaceae</taxon>
        <taxon>Botrytis</taxon>
    </lineage>
</organism>
<reference evidence="3 4" key="3">
    <citation type="journal article" date="2017" name="Mol. Plant Pathol.">
        <title>A gapless genome sequence of the fungus Botrytis cinerea.</title>
        <authorList>
            <person name="Van Kan J.A."/>
            <person name="Stassen J.H."/>
            <person name="Mosbach A."/>
            <person name="Van Der Lee T.A."/>
            <person name="Faino L."/>
            <person name="Farmer A.D."/>
            <person name="Papasotiriou D.G."/>
            <person name="Zhou S."/>
            <person name="Seidl M.F."/>
            <person name="Cottam E."/>
            <person name="Edel D."/>
            <person name="Hahn M."/>
            <person name="Schwartz D.C."/>
            <person name="Dietrich R.A."/>
            <person name="Widdison S."/>
            <person name="Scalliet G."/>
        </authorList>
    </citation>
    <scope>NUCLEOTIDE SEQUENCE [LARGE SCALE GENOMIC DNA]</scope>
    <source>
        <strain evidence="3 4">B05.10</strain>
    </source>
</reference>
<name>A0A384JN48_BOTFB</name>
<dbReference type="VEuPathDB" id="FungiDB:Bcin07g05420"/>
<protein>
    <recommendedName>
        <fullName evidence="2">DUF7587 domain-containing protein</fullName>
    </recommendedName>
</protein>
<proteinExistence type="predicted"/>
<dbReference type="EMBL" id="CP009811">
    <property type="protein sequence ID" value="ATZ52009.1"/>
    <property type="molecule type" value="Genomic_DNA"/>
</dbReference>
<evidence type="ECO:0000313" key="4">
    <source>
        <dbReference type="Proteomes" id="UP000001798"/>
    </source>
</evidence>
<feature type="domain" description="DUF7587" evidence="2">
    <location>
        <begin position="3"/>
        <end position="136"/>
    </location>
</feature>
<evidence type="ECO:0000256" key="1">
    <source>
        <dbReference type="SAM" id="Coils"/>
    </source>
</evidence>
<evidence type="ECO:0000313" key="3">
    <source>
        <dbReference type="EMBL" id="ATZ52009.1"/>
    </source>
</evidence>
<dbReference type="OrthoDB" id="3783227at2759"/>
<keyword evidence="4" id="KW-1185">Reference proteome</keyword>
<sequence>MSSRLFYRAYSPNSAGDIVCGKAKTGLRPSHIDVTREFDKHRDIENRIPTALVSVTSSIVRAIKTAFNKHYKDGENRVGIWIVFIRVPYQDADAYHSARKIAERFHGINPLWFKDEYLFEWEIPMKYVVHRVSVGTLVDRGLDMKEYCEEIWDRELDRRVSILPRTAILRNRIANTVCDVSYGHNLFESHVYLAEMARAFGARVFCLNIPWEIFADCCVHSYSCPTDFVQRYDAMQEDCNIVLLDWWLIGDVFNDEYESHLEYADELQEIMKSQWVELSGNMNDTSEDSAWFKEEYEKLMERNEEIEAEIEANAVRIGL</sequence>
<dbReference type="AlphaFoldDB" id="A0A384JN48"/>
<keyword evidence="1" id="KW-0175">Coiled coil</keyword>